<accession>A0AA36HZ43</accession>
<dbReference type="InterPro" id="IPR029063">
    <property type="entry name" value="SAM-dependent_MTases_sf"/>
</dbReference>
<dbReference type="Pfam" id="PF05050">
    <property type="entry name" value="Methyltransf_21"/>
    <property type="match status" value="1"/>
</dbReference>
<dbReference type="Gene3D" id="3.40.50.150">
    <property type="entry name" value="Vaccinia Virus protein VP39"/>
    <property type="match status" value="1"/>
</dbReference>
<dbReference type="PANTHER" id="PTHR34203:SF15">
    <property type="entry name" value="SLL1173 PROTEIN"/>
    <property type="match status" value="1"/>
</dbReference>
<dbReference type="PANTHER" id="PTHR34203">
    <property type="entry name" value="METHYLTRANSFERASE, FKBM FAMILY PROTEIN"/>
    <property type="match status" value="1"/>
</dbReference>
<evidence type="ECO:0000313" key="2">
    <source>
        <dbReference type="EMBL" id="CAJ1378035.1"/>
    </source>
</evidence>
<dbReference type="InterPro" id="IPR006342">
    <property type="entry name" value="FkbM_mtfrase"/>
</dbReference>
<feature type="domain" description="Methyltransferase FkbM" evidence="1">
    <location>
        <begin position="13"/>
        <end position="153"/>
    </location>
</feature>
<protein>
    <recommendedName>
        <fullName evidence="1">Methyltransferase FkbM domain-containing protein</fullName>
    </recommendedName>
</protein>
<dbReference type="SUPFAM" id="SSF81901">
    <property type="entry name" value="HCP-like"/>
    <property type="match status" value="1"/>
</dbReference>
<comment type="caution">
    <text evidence="2">The sequence shown here is derived from an EMBL/GenBank/DDBJ whole genome shotgun (WGS) entry which is preliminary data.</text>
</comment>
<reference evidence="2" key="1">
    <citation type="submission" date="2023-08" db="EMBL/GenBank/DDBJ databases">
        <authorList>
            <person name="Chen Y."/>
            <person name="Shah S."/>
            <person name="Dougan E. K."/>
            <person name="Thang M."/>
            <person name="Chan C."/>
        </authorList>
    </citation>
    <scope>NUCLEOTIDE SEQUENCE</scope>
</reference>
<dbReference type="NCBIfam" id="TIGR01444">
    <property type="entry name" value="fkbM_fam"/>
    <property type="match status" value="1"/>
</dbReference>
<proteinExistence type="predicted"/>
<dbReference type="EMBL" id="CAUJNA010000510">
    <property type="protein sequence ID" value="CAJ1378035.1"/>
    <property type="molecule type" value="Genomic_DNA"/>
</dbReference>
<keyword evidence="3" id="KW-1185">Reference proteome</keyword>
<organism evidence="2 3">
    <name type="scientific">Effrenium voratum</name>
    <dbReference type="NCBI Taxonomy" id="2562239"/>
    <lineage>
        <taxon>Eukaryota</taxon>
        <taxon>Sar</taxon>
        <taxon>Alveolata</taxon>
        <taxon>Dinophyceae</taxon>
        <taxon>Suessiales</taxon>
        <taxon>Symbiodiniaceae</taxon>
        <taxon>Effrenium</taxon>
    </lineage>
</organism>
<evidence type="ECO:0000313" key="3">
    <source>
        <dbReference type="Proteomes" id="UP001178507"/>
    </source>
</evidence>
<gene>
    <name evidence="2" type="ORF">EVOR1521_LOCUS6693</name>
</gene>
<dbReference type="Proteomes" id="UP001178507">
    <property type="component" value="Unassembled WGS sequence"/>
</dbReference>
<dbReference type="Gene3D" id="1.25.40.10">
    <property type="entry name" value="Tetratricopeptide repeat domain"/>
    <property type="match status" value="1"/>
</dbReference>
<name>A0AA36HZ43_9DINO</name>
<dbReference type="AlphaFoldDB" id="A0AA36HZ43"/>
<dbReference type="InterPro" id="IPR011990">
    <property type="entry name" value="TPR-like_helical_dom_sf"/>
</dbReference>
<sequence>MEVLSTLRPKESRSLVIAVEPNPSTFQQLSDVSASGCDFCSLNLALSSESGDAAFVAADRMSHLRRPQEAAPHFQVEQRTLDGLRSSGTCGWRPSDQVFILKIDSEGHDGHVLLGARETLMAKKVKFLLFEHTNGQAAIDLSRTLDFLWTFGYACFMIQDRFLVPVSHGWFHPMYRDRSSGGFLVNADFFCADVHDPDLSIVIEGFVTHSSMLRAKEIALTALAQWQKQVVPQKSVWEVYDIAALSQSNLSKSILEFYLGDLLRVGYGAKPTAQEMQQSLEFFMRSVESAANETKAMVASVSAYEVACCYYFGDCATRDRHQALHWYRTALRWSNNIYAAVLEKLIQLEISEEQKRDPALGIHAFNDIPNACSIDQVLTGNRDAWASELLRVCTQQTYSRVEDSRMLAHIRACFLPAVSHLQKLTPNNKLQAC</sequence>
<evidence type="ECO:0000259" key="1">
    <source>
        <dbReference type="Pfam" id="PF05050"/>
    </source>
</evidence>
<dbReference type="SUPFAM" id="SSF53335">
    <property type="entry name" value="S-adenosyl-L-methionine-dependent methyltransferases"/>
    <property type="match status" value="1"/>
</dbReference>
<dbReference type="InterPro" id="IPR052514">
    <property type="entry name" value="SAM-dependent_MTase"/>
</dbReference>